<keyword evidence="2" id="KW-0808">Transferase</keyword>
<dbReference type="Gene3D" id="3.40.50.150">
    <property type="entry name" value="Vaccinia Virus protein VP39"/>
    <property type="match status" value="1"/>
</dbReference>
<evidence type="ECO:0000313" key="3">
    <source>
        <dbReference type="Proteomes" id="UP000292423"/>
    </source>
</evidence>
<protein>
    <submittedName>
        <fullName evidence="2">Methyltransferase family protein</fullName>
    </submittedName>
</protein>
<dbReference type="OrthoDB" id="116799at2"/>
<dbReference type="InterPro" id="IPR013216">
    <property type="entry name" value="Methyltransf_11"/>
</dbReference>
<dbReference type="GO" id="GO:0032259">
    <property type="term" value="P:methylation"/>
    <property type="evidence" value="ECO:0007669"/>
    <property type="project" value="UniProtKB-KW"/>
</dbReference>
<dbReference type="PANTHER" id="PTHR43591">
    <property type="entry name" value="METHYLTRANSFERASE"/>
    <property type="match status" value="1"/>
</dbReference>
<gene>
    <name evidence="2" type="ORF">EV700_0986</name>
</gene>
<dbReference type="GO" id="GO:0008757">
    <property type="term" value="F:S-adenosylmethionine-dependent methyltransferase activity"/>
    <property type="evidence" value="ECO:0007669"/>
    <property type="project" value="InterPro"/>
</dbReference>
<name>A0A4Q7ZDC1_9GAMM</name>
<keyword evidence="2" id="KW-0489">Methyltransferase</keyword>
<dbReference type="SUPFAM" id="SSF53335">
    <property type="entry name" value="S-adenosyl-L-methionine-dependent methyltransferases"/>
    <property type="match status" value="1"/>
</dbReference>
<accession>A0A4Q7ZDC1</accession>
<dbReference type="Proteomes" id="UP000292423">
    <property type="component" value="Unassembled WGS sequence"/>
</dbReference>
<evidence type="ECO:0000259" key="1">
    <source>
        <dbReference type="Pfam" id="PF08241"/>
    </source>
</evidence>
<dbReference type="CDD" id="cd02440">
    <property type="entry name" value="AdoMet_MTases"/>
    <property type="match status" value="1"/>
</dbReference>
<dbReference type="AlphaFoldDB" id="A0A4Q7ZDC1"/>
<organism evidence="2 3">
    <name type="scientific">Fluviicoccus keumensis</name>
    <dbReference type="NCBI Taxonomy" id="1435465"/>
    <lineage>
        <taxon>Bacteria</taxon>
        <taxon>Pseudomonadati</taxon>
        <taxon>Pseudomonadota</taxon>
        <taxon>Gammaproteobacteria</taxon>
        <taxon>Moraxellales</taxon>
        <taxon>Moraxellaceae</taxon>
        <taxon>Fluviicoccus</taxon>
    </lineage>
</organism>
<feature type="domain" description="Methyltransferase type 11" evidence="1">
    <location>
        <begin position="42"/>
        <end position="135"/>
    </location>
</feature>
<dbReference type="InterPro" id="IPR029063">
    <property type="entry name" value="SAM-dependent_MTases_sf"/>
</dbReference>
<comment type="caution">
    <text evidence="2">The sequence shown here is derived from an EMBL/GenBank/DDBJ whole genome shotgun (WGS) entry which is preliminary data.</text>
</comment>
<proteinExistence type="predicted"/>
<keyword evidence="3" id="KW-1185">Reference proteome</keyword>
<dbReference type="RefSeq" id="WP_130411255.1">
    <property type="nucleotide sequence ID" value="NZ_SHKX01000010.1"/>
</dbReference>
<dbReference type="EMBL" id="SHKX01000010">
    <property type="protein sequence ID" value="RZU48015.1"/>
    <property type="molecule type" value="Genomic_DNA"/>
</dbReference>
<sequence length="262" mass="28014">MTEPAIRFDDGAAYERFMGVWSRLAGAQFLDWLAPAPRLRWLDVGCGNGAFSEMLAQRTEPLSLDGIDPSPEQIRFAKARPTTRLADFRTGDAMDLPYAADSFDAAVMALVIFFVPDPAKGVAEMARVTRPGGSVSAYAWDLPGGGFPYHVLQDALRAQGKTPLAPPQAAVAALDALQAVWTGAGLTDVETAVITVQRRYNGFDDFWETALLGPSLAPALAKMAPADVEAMREFVRAHLPLDADGGVTCSARAHAVRGRVPG</sequence>
<evidence type="ECO:0000313" key="2">
    <source>
        <dbReference type="EMBL" id="RZU48015.1"/>
    </source>
</evidence>
<dbReference type="Pfam" id="PF08241">
    <property type="entry name" value="Methyltransf_11"/>
    <property type="match status" value="1"/>
</dbReference>
<reference evidence="2 3" key="1">
    <citation type="submission" date="2019-02" db="EMBL/GenBank/DDBJ databases">
        <title>Genomic Encyclopedia of Type Strains, Phase IV (KMG-IV): sequencing the most valuable type-strain genomes for metagenomic binning, comparative biology and taxonomic classification.</title>
        <authorList>
            <person name="Goeker M."/>
        </authorList>
    </citation>
    <scope>NUCLEOTIDE SEQUENCE [LARGE SCALE GENOMIC DNA]</scope>
    <source>
        <strain evidence="2 3">DSM 105135</strain>
    </source>
</reference>